<dbReference type="PANTHER" id="PTHR30629:SF2">
    <property type="entry name" value="PROPHAGE INTEGRASE INTS-RELATED"/>
    <property type="match status" value="1"/>
</dbReference>
<sequence>MASFKKIEAKNKKGYLWVCIKDGPADPVTGKRNQIKRRGETKGEAEARVDAVIRALEEDGIDQKKAKKLPFRDFAAEWLDVYSKRKVKKGTVRQRRIHIDLLNKHIGAVNIDKITHDMHQHILNSLSDENYSKSHITSVHGTASLIYKFAILKRYRKDNPAFGTTIPEAVQTIEELENDSVESSYLERHEVAEFLNAARKYGLPADDEIFNLMIFSGIRCGEMLVLKEPDFDFEQNEIRVTKTLYNPTGNMKKYELVPPKTKGSVRRIDIDQSVMQLIRNLIKSKKKHRMTIAHFDEHFHNGNFVFGNEMGYPMNHGKINYRIARIMRKTSIQKHVTSHTFRHTHISMLTEAGVDLKTIMARVGHDDPDTTLRIYTHVTDKMKKDARVKVHDHFKDILPSTILQEM</sequence>
<dbReference type="Gene3D" id="1.10.150.130">
    <property type="match status" value="1"/>
</dbReference>
<dbReference type="PROSITE" id="PS51898">
    <property type="entry name" value="TYR_RECOMBINASE"/>
    <property type="match status" value="1"/>
</dbReference>
<dbReference type="PROSITE" id="PS51900">
    <property type="entry name" value="CB"/>
    <property type="match status" value="1"/>
</dbReference>
<keyword evidence="4" id="KW-0233">DNA recombination</keyword>
<dbReference type="InterPro" id="IPR010998">
    <property type="entry name" value="Integrase_recombinase_N"/>
</dbReference>
<dbReference type="Pfam" id="PF14659">
    <property type="entry name" value="Phage_int_SAM_3"/>
    <property type="match status" value="1"/>
</dbReference>
<dbReference type="CDD" id="cd01189">
    <property type="entry name" value="INT_ICEBs1_C_like"/>
    <property type="match status" value="1"/>
</dbReference>
<comment type="similarity">
    <text evidence="1">Belongs to the 'phage' integrase family.</text>
</comment>
<dbReference type="Gene3D" id="1.10.443.10">
    <property type="entry name" value="Intergrase catalytic core"/>
    <property type="match status" value="1"/>
</dbReference>
<evidence type="ECO:0000256" key="4">
    <source>
        <dbReference type="ARBA" id="ARBA00023172"/>
    </source>
</evidence>
<dbReference type="InterPro" id="IPR044068">
    <property type="entry name" value="CB"/>
</dbReference>
<feature type="domain" description="Tyr recombinase" evidence="6">
    <location>
        <begin position="181"/>
        <end position="388"/>
    </location>
</feature>
<dbReference type="Proteomes" id="UP001589747">
    <property type="component" value="Unassembled WGS sequence"/>
</dbReference>
<feature type="domain" description="Core-binding (CB)" evidence="7">
    <location>
        <begin position="69"/>
        <end position="151"/>
    </location>
</feature>
<protein>
    <submittedName>
        <fullName evidence="8">Tyrosine-type recombinase/integrase</fullName>
    </submittedName>
</protein>
<accession>A0ABV5KQV4</accession>
<dbReference type="PANTHER" id="PTHR30629">
    <property type="entry name" value="PROPHAGE INTEGRASE"/>
    <property type="match status" value="1"/>
</dbReference>
<keyword evidence="2" id="KW-0229">DNA integration</keyword>
<dbReference type="InterPro" id="IPR050808">
    <property type="entry name" value="Phage_Integrase"/>
</dbReference>
<evidence type="ECO:0000313" key="9">
    <source>
        <dbReference type="Proteomes" id="UP001589747"/>
    </source>
</evidence>
<evidence type="ECO:0000256" key="5">
    <source>
        <dbReference type="PROSITE-ProRule" id="PRU01248"/>
    </source>
</evidence>
<dbReference type="RefSeq" id="WP_377494749.1">
    <property type="nucleotide sequence ID" value="NZ_JBHMDO010000022.1"/>
</dbReference>
<evidence type="ECO:0000256" key="3">
    <source>
        <dbReference type="ARBA" id="ARBA00023125"/>
    </source>
</evidence>
<dbReference type="InterPro" id="IPR004107">
    <property type="entry name" value="Integrase_SAM-like_N"/>
</dbReference>
<dbReference type="InterPro" id="IPR011010">
    <property type="entry name" value="DNA_brk_join_enz"/>
</dbReference>
<evidence type="ECO:0000313" key="8">
    <source>
        <dbReference type="EMBL" id="MFB9326966.1"/>
    </source>
</evidence>
<dbReference type="InterPro" id="IPR013762">
    <property type="entry name" value="Integrase-like_cat_sf"/>
</dbReference>
<evidence type="ECO:0000256" key="2">
    <source>
        <dbReference type="ARBA" id="ARBA00022908"/>
    </source>
</evidence>
<comment type="caution">
    <text evidence="8">The sequence shown here is derived from an EMBL/GenBank/DDBJ whole genome shotgun (WGS) entry which is preliminary data.</text>
</comment>
<organism evidence="8 9">
    <name type="scientific">Paenibacillus aurantiacus</name>
    <dbReference type="NCBI Taxonomy" id="1936118"/>
    <lineage>
        <taxon>Bacteria</taxon>
        <taxon>Bacillati</taxon>
        <taxon>Bacillota</taxon>
        <taxon>Bacilli</taxon>
        <taxon>Bacillales</taxon>
        <taxon>Paenibacillaceae</taxon>
        <taxon>Paenibacillus</taxon>
    </lineage>
</organism>
<evidence type="ECO:0000256" key="1">
    <source>
        <dbReference type="ARBA" id="ARBA00008857"/>
    </source>
</evidence>
<dbReference type="InterPro" id="IPR002104">
    <property type="entry name" value="Integrase_catalytic"/>
</dbReference>
<reference evidence="8 9" key="1">
    <citation type="submission" date="2024-09" db="EMBL/GenBank/DDBJ databases">
        <authorList>
            <person name="Sun Q."/>
            <person name="Mori K."/>
        </authorList>
    </citation>
    <scope>NUCLEOTIDE SEQUENCE [LARGE SCALE GENOMIC DNA]</scope>
    <source>
        <strain evidence="8 9">TISTR 2452</strain>
    </source>
</reference>
<keyword evidence="3 5" id="KW-0238">DNA-binding</keyword>
<gene>
    <name evidence="8" type="ORF">ACFFSY_13645</name>
</gene>
<dbReference type="SUPFAM" id="SSF56349">
    <property type="entry name" value="DNA breaking-rejoining enzymes"/>
    <property type="match status" value="1"/>
</dbReference>
<dbReference type="Pfam" id="PF00589">
    <property type="entry name" value="Phage_integrase"/>
    <property type="match status" value="1"/>
</dbReference>
<proteinExistence type="inferred from homology"/>
<dbReference type="EMBL" id="JBHMDO010000022">
    <property type="protein sequence ID" value="MFB9326966.1"/>
    <property type="molecule type" value="Genomic_DNA"/>
</dbReference>
<keyword evidence="9" id="KW-1185">Reference proteome</keyword>
<evidence type="ECO:0000259" key="7">
    <source>
        <dbReference type="PROSITE" id="PS51900"/>
    </source>
</evidence>
<evidence type="ECO:0000259" key="6">
    <source>
        <dbReference type="PROSITE" id="PS51898"/>
    </source>
</evidence>
<name>A0ABV5KQV4_9BACL</name>